<sequence length="101" mass="10634">MAGTLPPQGRAEADQLMELHERILVAAALEMGVRSAQPPVSIVVTLLEGATRWNGWTGDDEQLPGLANRAVHLAGLLLEEAVADDALLPVAIARRPPVPSA</sequence>
<evidence type="ECO:0000313" key="2">
    <source>
        <dbReference type="Proteomes" id="UP000521922"/>
    </source>
</evidence>
<dbReference type="AlphaFoldDB" id="A0A7Y9DQY2"/>
<dbReference type="RefSeq" id="WP_218886597.1">
    <property type="nucleotide sequence ID" value="NZ_BAAAGN010000024.1"/>
</dbReference>
<protein>
    <recommendedName>
        <fullName evidence="3">TetR family transcriptional regulator</fullName>
    </recommendedName>
</protein>
<gene>
    <name evidence="1" type="ORF">BJ968_004721</name>
</gene>
<evidence type="ECO:0000313" key="1">
    <source>
        <dbReference type="EMBL" id="NYD25112.1"/>
    </source>
</evidence>
<name>A0A7Y9DQY2_9ACTN</name>
<reference evidence="1 2" key="1">
    <citation type="submission" date="2020-07" db="EMBL/GenBank/DDBJ databases">
        <title>Sequencing the genomes of 1000 actinobacteria strains.</title>
        <authorList>
            <person name="Klenk H.-P."/>
        </authorList>
    </citation>
    <scope>NUCLEOTIDE SEQUENCE [LARGE SCALE GENOMIC DNA]</scope>
    <source>
        <strain evidence="1 2">DSM 7487</strain>
    </source>
</reference>
<keyword evidence="2" id="KW-1185">Reference proteome</keyword>
<organism evidence="1 2">
    <name type="scientific">Kineococcus aurantiacus</name>
    <dbReference type="NCBI Taxonomy" id="37633"/>
    <lineage>
        <taxon>Bacteria</taxon>
        <taxon>Bacillati</taxon>
        <taxon>Actinomycetota</taxon>
        <taxon>Actinomycetes</taxon>
        <taxon>Kineosporiales</taxon>
        <taxon>Kineosporiaceae</taxon>
        <taxon>Kineococcus</taxon>
    </lineage>
</organism>
<comment type="caution">
    <text evidence="1">The sequence shown here is derived from an EMBL/GenBank/DDBJ whole genome shotgun (WGS) entry which is preliminary data.</text>
</comment>
<accession>A0A7Y9DQY2</accession>
<dbReference type="Proteomes" id="UP000521922">
    <property type="component" value="Unassembled WGS sequence"/>
</dbReference>
<evidence type="ECO:0008006" key="3">
    <source>
        <dbReference type="Google" id="ProtNLM"/>
    </source>
</evidence>
<proteinExistence type="predicted"/>
<dbReference type="EMBL" id="JACCBB010000002">
    <property type="protein sequence ID" value="NYD25112.1"/>
    <property type="molecule type" value="Genomic_DNA"/>
</dbReference>